<feature type="transmembrane region" description="Helical" evidence="1">
    <location>
        <begin position="12"/>
        <end position="30"/>
    </location>
</feature>
<dbReference type="AlphaFoldDB" id="A0A9P4Q8X0"/>
<keyword evidence="1" id="KW-0472">Membrane</keyword>
<feature type="transmembrane region" description="Helical" evidence="1">
    <location>
        <begin position="109"/>
        <end position="131"/>
    </location>
</feature>
<organism evidence="2 3">
    <name type="scientific">Polychaeton citri CBS 116435</name>
    <dbReference type="NCBI Taxonomy" id="1314669"/>
    <lineage>
        <taxon>Eukaryota</taxon>
        <taxon>Fungi</taxon>
        <taxon>Dikarya</taxon>
        <taxon>Ascomycota</taxon>
        <taxon>Pezizomycotina</taxon>
        <taxon>Dothideomycetes</taxon>
        <taxon>Dothideomycetidae</taxon>
        <taxon>Capnodiales</taxon>
        <taxon>Capnodiaceae</taxon>
        <taxon>Polychaeton</taxon>
    </lineage>
</organism>
<protein>
    <submittedName>
        <fullName evidence="2">Uncharacterized protein</fullName>
    </submittedName>
</protein>
<keyword evidence="1" id="KW-0812">Transmembrane</keyword>
<evidence type="ECO:0000313" key="2">
    <source>
        <dbReference type="EMBL" id="KAF2721630.1"/>
    </source>
</evidence>
<feature type="transmembrane region" description="Helical" evidence="1">
    <location>
        <begin position="82"/>
        <end position="103"/>
    </location>
</feature>
<dbReference type="OrthoDB" id="2563633at2759"/>
<feature type="transmembrane region" description="Helical" evidence="1">
    <location>
        <begin position="50"/>
        <end position="70"/>
    </location>
</feature>
<reference evidence="2" key="1">
    <citation type="journal article" date="2020" name="Stud. Mycol.">
        <title>101 Dothideomycetes genomes: a test case for predicting lifestyles and emergence of pathogens.</title>
        <authorList>
            <person name="Haridas S."/>
            <person name="Albert R."/>
            <person name="Binder M."/>
            <person name="Bloem J."/>
            <person name="Labutti K."/>
            <person name="Salamov A."/>
            <person name="Andreopoulos B."/>
            <person name="Baker S."/>
            <person name="Barry K."/>
            <person name="Bills G."/>
            <person name="Bluhm B."/>
            <person name="Cannon C."/>
            <person name="Castanera R."/>
            <person name="Culley D."/>
            <person name="Daum C."/>
            <person name="Ezra D."/>
            <person name="Gonzalez J."/>
            <person name="Henrissat B."/>
            <person name="Kuo A."/>
            <person name="Liang C."/>
            <person name="Lipzen A."/>
            <person name="Lutzoni F."/>
            <person name="Magnuson J."/>
            <person name="Mondo S."/>
            <person name="Nolan M."/>
            <person name="Ohm R."/>
            <person name="Pangilinan J."/>
            <person name="Park H.-J."/>
            <person name="Ramirez L."/>
            <person name="Alfaro M."/>
            <person name="Sun H."/>
            <person name="Tritt A."/>
            <person name="Yoshinaga Y."/>
            <person name="Zwiers L.-H."/>
            <person name="Turgeon B."/>
            <person name="Goodwin S."/>
            <person name="Spatafora J."/>
            <person name="Crous P."/>
            <person name="Grigoriev I."/>
        </authorList>
    </citation>
    <scope>NUCLEOTIDE SEQUENCE</scope>
    <source>
        <strain evidence="2">CBS 116435</strain>
    </source>
</reference>
<keyword evidence="1" id="KW-1133">Transmembrane helix</keyword>
<dbReference type="EMBL" id="MU003789">
    <property type="protein sequence ID" value="KAF2721630.1"/>
    <property type="molecule type" value="Genomic_DNA"/>
</dbReference>
<gene>
    <name evidence="2" type="ORF">K431DRAFT_284776</name>
</gene>
<keyword evidence="3" id="KW-1185">Reference proteome</keyword>
<evidence type="ECO:0000256" key="1">
    <source>
        <dbReference type="SAM" id="Phobius"/>
    </source>
</evidence>
<name>A0A9P4Q8X0_9PEZI</name>
<proteinExistence type="predicted"/>
<accession>A0A9P4Q8X0</accession>
<comment type="caution">
    <text evidence="2">The sequence shown here is derived from an EMBL/GenBank/DDBJ whole genome shotgun (WGS) entry which is preliminary data.</text>
</comment>
<evidence type="ECO:0000313" key="3">
    <source>
        <dbReference type="Proteomes" id="UP000799441"/>
    </source>
</evidence>
<dbReference type="Proteomes" id="UP000799441">
    <property type="component" value="Unassembled WGS sequence"/>
</dbReference>
<sequence>MSFDGPSLLKNMLLFEAANNIPLAIALGLYPNFTLSFLLKPAQITPATETLGQLSSAFLFGMTVPLLLAYPDGPQAEPKRKLAYWALASSEVLALAYNLPYLLGGAESGWFPAALLTAQGLMSVFLSWRLFVLLAKPEWISPQGSLKKNV</sequence>